<evidence type="ECO:0000313" key="9">
    <source>
        <dbReference type="EMBL" id="KRK71039.1"/>
    </source>
</evidence>
<dbReference type="Proteomes" id="UP000051804">
    <property type="component" value="Unassembled WGS sequence"/>
</dbReference>
<dbReference type="PATRIC" id="fig|1291734.4.peg.232"/>
<dbReference type="RefSeq" id="WP_054723242.1">
    <property type="nucleotide sequence ID" value="NZ_AZDJ01000030.1"/>
</dbReference>
<evidence type="ECO:0000256" key="2">
    <source>
        <dbReference type="ARBA" id="ARBA00022525"/>
    </source>
</evidence>
<protein>
    <recommendedName>
        <fullName evidence="8">Gram-positive cocci surface proteins LPxTG domain-containing protein</fullName>
    </recommendedName>
</protein>
<keyword evidence="6" id="KW-0472">Membrane</keyword>
<dbReference type="STRING" id="1291734.FD02_GL000224"/>
<evidence type="ECO:0000256" key="7">
    <source>
        <dbReference type="SAM" id="SignalP"/>
    </source>
</evidence>
<evidence type="ECO:0000259" key="8">
    <source>
        <dbReference type="Pfam" id="PF00746"/>
    </source>
</evidence>
<proteinExistence type="predicted"/>
<dbReference type="NCBIfam" id="TIGR01167">
    <property type="entry name" value="LPXTG_anchor"/>
    <property type="match status" value="1"/>
</dbReference>
<keyword evidence="6" id="KW-1133">Transmembrane helix</keyword>
<dbReference type="OrthoDB" id="2285788at2"/>
<feature type="domain" description="Gram-positive cocci surface proteins LPxTG" evidence="8">
    <location>
        <begin position="72"/>
        <end position="105"/>
    </location>
</feature>
<feature type="chain" id="PRO_5038389530" description="Gram-positive cocci surface proteins LPxTG domain-containing protein" evidence="7">
    <location>
        <begin position="26"/>
        <end position="112"/>
    </location>
</feature>
<dbReference type="EMBL" id="AZDJ01000030">
    <property type="protein sequence ID" value="KRK71039.1"/>
    <property type="molecule type" value="Genomic_DNA"/>
</dbReference>
<keyword evidence="4" id="KW-0572">Peptidoglycan-anchor</keyword>
<evidence type="ECO:0000256" key="4">
    <source>
        <dbReference type="ARBA" id="ARBA00023088"/>
    </source>
</evidence>
<evidence type="ECO:0000256" key="3">
    <source>
        <dbReference type="ARBA" id="ARBA00022729"/>
    </source>
</evidence>
<name>A0A0R1JIC3_9LACO</name>
<reference evidence="9 10" key="1">
    <citation type="journal article" date="2015" name="Genome Announc.">
        <title>Expanding the biotechnology potential of lactobacilli through comparative genomics of 213 strains and associated genera.</title>
        <authorList>
            <person name="Sun Z."/>
            <person name="Harris H.M."/>
            <person name="McCann A."/>
            <person name="Guo C."/>
            <person name="Argimon S."/>
            <person name="Zhang W."/>
            <person name="Yang X."/>
            <person name="Jeffery I.B."/>
            <person name="Cooney J.C."/>
            <person name="Kagawa T.F."/>
            <person name="Liu W."/>
            <person name="Song Y."/>
            <person name="Salvetti E."/>
            <person name="Wrobel A."/>
            <person name="Rasinkangas P."/>
            <person name="Parkhill J."/>
            <person name="Rea M.C."/>
            <person name="O'Sullivan O."/>
            <person name="Ritari J."/>
            <person name="Douillard F.P."/>
            <person name="Paul Ross R."/>
            <person name="Yang R."/>
            <person name="Briner A.E."/>
            <person name="Felis G.E."/>
            <person name="de Vos W.M."/>
            <person name="Barrangou R."/>
            <person name="Klaenhammer T.R."/>
            <person name="Caufield P.W."/>
            <person name="Cui Y."/>
            <person name="Zhang H."/>
            <person name="O'Toole P.W."/>
        </authorList>
    </citation>
    <scope>NUCLEOTIDE SEQUENCE [LARGE SCALE GENOMIC DNA]</scope>
    <source>
        <strain evidence="9 10">JCM 17158</strain>
    </source>
</reference>
<keyword evidence="10" id="KW-1185">Reference proteome</keyword>
<gene>
    <name evidence="9" type="ORF">FD02_GL000224</name>
</gene>
<keyword evidence="6" id="KW-0812">Transmembrane</keyword>
<sequence>MKFSKVGIALAGVAVLLAVPVVPVAASESATGSTIAEFKVTGKRPKPEPTVLPPRRPAGDRLPGTQGVVPRHLPQTGDQGNAWWSLAGIAVMVGMSWVAWRRKEDSDEEASA</sequence>
<feature type="region of interest" description="Disordered" evidence="5">
    <location>
        <begin position="27"/>
        <end position="76"/>
    </location>
</feature>
<keyword evidence="3 7" id="KW-0732">Signal</keyword>
<organism evidence="9 10">
    <name type="scientific">Lacticaseibacillus nasuensis JCM 17158</name>
    <dbReference type="NCBI Taxonomy" id="1291734"/>
    <lineage>
        <taxon>Bacteria</taxon>
        <taxon>Bacillati</taxon>
        <taxon>Bacillota</taxon>
        <taxon>Bacilli</taxon>
        <taxon>Lactobacillales</taxon>
        <taxon>Lactobacillaceae</taxon>
        <taxon>Lacticaseibacillus</taxon>
    </lineage>
</organism>
<feature type="transmembrane region" description="Helical" evidence="6">
    <location>
        <begin position="82"/>
        <end position="100"/>
    </location>
</feature>
<keyword evidence="2" id="KW-0964">Secreted</keyword>
<feature type="signal peptide" evidence="7">
    <location>
        <begin position="1"/>
        <end position="25"/>
    </location>
</feature>
<evidence type="ECO:0000256" key="6">
    <source>
        <dbReference type="SAM" id="Phobius"/>
    </source>
</evidence>
<comment type="caution">
    <text evidence="9">The sequence shown here is derived from an EMBL/GenBank/DDBJ whole genome shotgun (WGS) entry which is preliminary data.</text>
</comment>
<dbReference type="AlphaFoldDB" id="A0A0R1JIC3"/>
<evidence type="ECO:0000256" key="1">
    <source>
        <dbReference type="ARBA" id="ARBA00022512"/>
    </source>
</evidence>
<evidence type="ECO:0000313" key="10">
    <source>
        <dbReference type="Proteomes" id="UP000051804"/>
    </source>
</evidence>
<evidence type="ECO:0000256" key="5">
    <source>
        <dbReference type="SAM" id="MobiDB-lite"/>
    </source>
</evidence>
<dbReference type="Pfam" id="PF00746">
    <property type="entry name" value="Gram_pos_anchor"/>
    <property type="match status" value="1"/>
</dbReference>
<keyword evidence="1" id="KW-0134">Cell wall</keyword>
<accession>A0A0R1JIC3</accession>
<dbReference type="InterPro" id="IPR019931">
    <property type="entry name" value="LPXTG_anchor"/>
</dbReference>